<sequence>MVLEEFIIYLLVSLVILFFISLGFRNRKKVDEGYMFNYFRLSYRRKMIRTIIMLPILALILFIVYLAADWDVIVIVILLSAHFLLSIIQLLYNYYQWKTKEKGTESVE</sequence>
<comment type="caution">
    <text evidence="2">The sequence shown here is derived from an EMBL/GenBank/DDBJ whole genome shotgun (WGS) entry which is preliminary data.</text>
</comment>
<keyword evidence="3" id="KW-1185">Reference proteome</keyword>
<dbReference type="OrthoDB" id="1934177at2"/>
<gene>
    <name evidence="2" type="ORF">ATL39_0813</name>
</gene>
<feature type="transmembrane region" description="Helical" evidence="1">
    <location>
        <begin position="47"/>
        <end position="66"/>
    </location>
</feature>
<dbReference type="EMBL" id="RAPK01000006">
    <property type="protein sequence ID" value="RKD76593.1"/>
    <property type="molecule type" value="Genomic_DNA"/>
</dbReference>
<evidence type="ECO:0000313" key="2">
    <source>
        <dbReference type="EMBL" id="RKD76593.1"/>
    </source>
</evidence>
<name>A0A419V9F7_9BACL</name>
<evidence type="ECO:0000313" key="3">
    <source>
        <dbReference type="Proteomes" id="UP000285120"/>
    </source>
</evidence>
<proteinExistence type="predicted"/>
<evidence type="ECO:0000256" key="1">
    <source>
        <dbReference type="SAM" id="Phobius"/>
    </source>
</evidence>
<feature type="transmembrane region" description="Helical" evidence="1">
    <location>
        <begin position="6"/>
        <end position="26"/>
    </location>
</feature>
<dbReference type="RefSeq" id="WP_120191980.1">
    <property type="nucleotide sequence ID" value="NZ_RAPK01000006.1"/>
</dbReference>
<dbReference type="Proteomes" id="UP000285120">
    <property type="component" value="Unassembled WGS sequence"/>
</dbReference>
<keyword evidence="1" id="KW-0812">Transmembrane</keyword>
<feature type="transmembrane region" description="Helical" evidence="1">
    <location>
        <begin position="72"/>
        <end position="92"/>
    </location>
</feature>
<accession>A0A419V9F7</accession>
<dbReference type="AlphaFoldDB" id="A0A419V9F7"/>
<keyword evidence="1" id="KW-0472">Membrane</keyword>
<keyword evidence="1" id="KW-1133">Transmembrane helix</keyword>
<organism evidence="2 3">
    <name type="scientific">Sinobaca qinghaiensis</name>
    <dbReference type="NCBI Taxonomy" id="342944"/>
    <lineage>
        <taxon>Bacteria</taxon>
        <taxon>Bacillati</taxon>
        <taxon>Bacillota</taxon>
        <taxon>Bacilli</taxon>
        <taxon>Bacillales</taxon>
        <taxon>Sporolactobacillaceae</taxon>
        <taxon>Sinobaca</taxon>
    </lineage>
</organism>
<reference evidence="2 3" key="1">
    <citation type="submission" date="2018-09" db="EMBL/GenBank/DDBJ databases">
        <title>Genomic Encyclopedia of Archaeal and Bacterial Type Strains, Phase II (KMG-II): from individual species to whole genera.</title>
        <authorList>
            <person name="Goeker M."/>
        </authorList>
    </citation>
    <scope>NUCLEOTIDE SEQUENCE [LARGE SCALE GENOMIC DNA]</scope>
    <source>
        <strain evidence="2 3">DSM 17008</strain>
    </source>
</reference>
<protein>
    <submittedName>
        <fullName evidence="2">Uncharacterized protein</fullName>
    </submittedName>
</protein>